<evidence type="ECO:0000313" key="1">
    <source>
        <dbReference type="EMBL" id="GAG97988.1"/>
    </source>
</evidence>
<protein>
    <submittedName>
        <fullName evidence="1">Uncharacterized protein</fullName>
    </submittedName>
</protein>
<dbReference type="AlphaFoldDB" id="X1CPE7"/>
<accession>X1CPE7</accession>
<comment type="caution">
    <text evidence="1">The sequence shown here is derived from an EMBL/GenBank/DDBJ whole genome shotgun (WGS) entry which is preliminary data.</text>
</comment>
<proteinExistence type="predicted"/>
<reference evidence="1" key="1">
    <citation type="journal article" date="2014" name="Front. Microbiol.">
        <title>High frequency of phylogenetically diverse reductive dehalogenase-homologous genes in deep subseafloor sedimentary metagenomes.</title>
        <authorList>
            <person name="Kawai M."/>
            <person name="Futagami T."/>
            <person name="Toyoda A."/>
            <person name="Takaki Y."/>
            <person name="Nishi S."/>
            <person name="Hori S."/>
            <person name="Arai W."/>
            <person name="Tsubouchi T."/>
            <person name="Morono Y."/>
            <person name="Uchiyama I."/>
            <person name="Ito T."/>
            <person name="Fujiyama A."/>
            <person name="Inagaki F."/>
            <person name="Takami H."/>
        </authorList>
    </citation>
    <scope>NUCLEOTIDE SEQUENCE</scope>
    <source>
        <strain evidence="1">Expedition CK06-06</strain>
    </source>
</reference>
<organism evidence="1">
    <name type="scientific">marine sediment metagenome</name>
    <dbReference type="NCBI Taxonomy" id="412755"/>
    <lineage>
        <taxon>unclassified sequences</taxon>
        <taxon>metagenomes</taxon>
        <taxon>ecological metagenomes</taxon>
    </lineage>
</organism>
<gene>
    <name evidence="1" type="ORF">S01H4_37147</name>
</gene>
<feature type="non-terminal residue" evidence="1">
    <location>
        <position position="1"/>
    </location>
</feature>
<sequence length="76" mass="7921">KKIIVKCGACSGANPTATVAIDDNADNEIWIVAAMAESTTYTYSASEPLTGVIDIGVLPSTDPLSAYIVTVYLRGI</sequence>
<name>X1CPE7_9ZZZZ</name>
<dbReference type="EMBL" id="BART01019932">
    <property type="protein sequence ID" value="GAG97988.1"/>
    <property type="molecule type" value="Genomic_DNA"/>
</dbReference>